<feature type="domain" description="HTH merR-type" evidence="2">
    <location>
        <begin position="88"/>
        <end position="157"/>
    </location>
</feature>
<dbReference type="Gene3D" id="3.40.50.150">
    <property type="entry name" value="Vaccinia Virus protein VP39"/>
    <property type="match status" value="1"/>
</dbReference>
<dbReference type="GO" id="GO:0003700">
    <property type="term" value="F:DNA-binding transcription factor activity"/>
    <property type="evidence" value="ECO:0007669"/>
    <property type="project" value="InterPro"/>
</dbReference>
<evidence type="ECO:0000313" key="3">
    <source>
        <dbReference type="EMBL" id="SET67788.1"/>
    </source>
</evidence>
<dbReference type="Gene3D" id="1.10.1660.10">
    <property type="match status" value="1"/>
</dbReference>
<reference evidence="3 4" key="1">
    <citation type="submission" date="2016-10" db="EMBL/GenBank/DDBJ databases">
        <authorList>
            <person name="de Groot N.N."/>
        </authorList>
    </citation>
    <scope>NUCLEOTIDE SEQUENCE [LARGE SCALE GENOMIC DNA]</scope>
    <source>
        <strain evidence="3 4">KH1P1</strain>
    </source>
</reference>
<dbReference type="Pfam" id="PF13411">
    <property type="entry name" value="MerR_1"/>
    <property type="match status" value="1"/>
</dbReference>
<dbReference type="InterPro" id="IPR009061">
    <property type="entry name" value="DNA-bd_dom_put_sf"/>
</dbReference>
<dbReference type="EMBL" id="FOIL01000032">
    <property type="protein sequence ID" value="SET67788.1"/>
    <property type="molecule type" value="Genomic_DNA"/>
</dbReference>
<evidence type="ECO:0000313" key="4">
    <source>
        <dbReference type="Proteomes" id="UP000199820"/>
    </source>
</evidence>
<dbReference type="STRING" id="1526.SAMN02910262_02132"/>
<dbReference type="SUPFAM" id="SSF46955">
    <property type="entry name" value="Putative DNA-binding domain"/>
    <property type="match status" value="1"/>
</dbReference>
<dbReference type="InterPro" id="IPR029063">
    <property type="entry name" value="SAM-dependent_MTases_sf"/>
</dbReference>
<dbReference type="InterPro" id="IPR000551">
    <property type="entry name" value="MerR-type_HTH_dom"/>
</dbReference>
<accession>A0A1I0GCD1</accession>
<dbReference type="InterPro" id="IPR047057">
    <property type="entry name" value="MerR_fam"/>
</dbReference>
<dbReference type="CDD" id="cd01106">
    <property type="entry name" value="HTH_TipAL-Mta"/>
    <property type="match status" value="1"/>
</dbReference>
<name>A0A1I0GCD1_9FIRM</name>
<gene>
    <name evidence="3" type="ORF">SAMN04487771_10327</name>
</gene>
<dbReference type="AlphaFoldDB" id="A0A1I0GCD1"/>
<keyword evidence="4" id="KW-1185">Reference proteome</keyword>
<dbReference type="GO" id="GO:0008757">
    <property type="term" value="F:S-adenosylmethionine-dependent methyltransferase activity"/>
    <property type="evidence" value="ECO:0007669"/>
    <property type="project" value="InterPro"/>
</dbReference>
<dbReference type="GO" id="GO:0003677">
    <property type="term" value="F:DNA binding"/>
    <property type="evidence" value="ECO:0007669"/>
    <property type="project" value="UniProtKB-KW"/>
</dbReference>
<dbReference type="PANTHER" id="PTHR30204:SF96">
    <property type="entry name" value="CHROMOSOME-ANCHORING PROTEIN RACA"/>
    <property type="match status" value="1"/>
</dbReference>
<dbReference type="SMART" id="SM00422">
    <property type="entry name" value="HTH_MERR"/>
    <property type="match status" value="1"/>
</dbReference>
<dbReference type="InterPro" id="IPR013216">
    <property type="entry name" value="Methyltransf_11"/>
</dbReference>
<dbReference type="Pfam" id="PF08241">
    <property type="entry name" value="Methyltransf_11"/>
    <property type="match status" value="1"/>
</dbReference>
<dbReference type="Proteomes" id="UP000199820">
    <property type="component" value="Unassembled WGS sequence"/>
</dbReference>
<organism evidence="3 4">
    <name type="scientific">[Clostridium] aminophilum</name>
    <dbReference type="NCBI Taxonomy" id="1526"/>
    <lineage>
        <taxon>Bacteria</taxon>
        <taxon>Bacillati</taxon>
        <taxon>Bacillota</taxon>
        <taxon>Clostridia</taxon>
        <taxon>Lachnospirales</taxon>
        <taxon>Lachnospiraceae</taxon>
    </lineage>
</organism>
<dbReference type="CDD" id="cd02440">
    <property type="entry name" value="AdoMet_MTases"/>
    <property type="match status" value="1"/>
</dbReference>
<evidence type="ECO:0000256" key="1">
    <source>
        <dbReference type="ARBA" id="ARBA00023125"/>
    </source>
</evidence>
<proteinExistence type="predicted"/>
<sequence>MGNFSEIPYETKRPADFVPVREISLKFLHWKNNSAGMGHVILKKARTSAAKSRGEQTEYGEHSKLRRIKREKTGQRRTEQKEVDRMEYYSSGEFAGKAHVTQRTIRYYDSKNILKPTYKTGAGARFYTDEDLAKLQQILLLKYLGFSLDDIREITLASADRHFLLDSLLVQRKLVEERAETMHAMMQAIDSAVEALRGKEAIDWESMLELIDMTAMERSLKTQYQNATNIASRIRLHHEYSINPVGWFPWVMEQVRPEEEMKILEIGCGNGALWSENESAVPEQIEITLSDISDGMLRDAKRALGKDRRFHFRRFDGTKIPYKDGSFDIVIANHVLFYCDPLEQALEECARVLRPGGRLIAGTYGAAHMREVTSLVQEFNPEIVLAAEHLYDRFGLENGEEILRRHFREVSMRRYEDAIEIADAEPLIAYILSCHGNQNRLLLDRYKEFHEFVAQKVKGGFHITKDAGIFVASR</sequence>
<protein>
    <submittedName>
        <fullName evidence="3">MerR HTH family regulatory protein</fullName>
    </submittedName>
</protein>
<evidence type="ECO:0000259" key="2">
    <source>
        <dbReference type="PROSITE" id="PS50937"/>
    </source>
</evidence>
<dbReference type="PROSITE" id="PS50937">
    <property type="entry name" value="HTH_MERR_2"/>
    <property type="match status" value="1"/>
</dbReference>
<keyword evidence="1" id="KW-0238">DNA-binding</keyword>
<dbReference type="SUPFAM" id="SSF53335">
    <property type="entry name" value="S-adenosyl-L-methionine-dependent methyltransferases"/>
    <property type="match status" value="1"/>
</dbReference>
<dbReference type="PANTHER" id="PTHR30204">
    <property type="entry name" value="REDOX-CYCLING DRUG-SENSING TRANSCRIPTIONAL ACTIVATOR SOXR"/>
    <property type="match status" value="1"/>
</dbReference>